<evidence type="ECO:0000256" key="10">
    <source>
        <dbReference type="ARBA" id="ARBA00049176"/>
    </source>
</evidence>
<feature type="binding site" evidence="12">
    <location>
        <begin position="94"/>
        <end position="95"/>
    </location>
    <ligand>
        <name>CoA</name>
        <dbReference type="ChEBI" id="CHEBI:57287"/>
    </ligand>
</feature>
<evidence type="ECO:0000256" key="12">
    <source>
        <dbReference type="PIRSR" id="PIRSR603542-1"/>
    </source>
</evidence>
<dbReference type="InterPro" id="IPR041354">
    <property type="entry name" value="4PPT_N"/>
</dbReference>
<organism evidence="16 17">
    <name type="scientific">Vibrio viridaestus</name>
    <dbReference type="NCBI Taxonomy" id="2487322"/>
    <lineage>
        <taxon>Bacteria</taxon>
        <taxon>Pseudomonadati</taxon>
        <taxon>Pseudomonadota</taxon>
        <taxon>Gammaproteobacteria</taxon>
        <taxon>Vibrionales</taxon>
        <taxon>Vibrionaceae</taxon>
        <taxon>Vibrio</taxon>
    </lineage>
</organism>
<sequence>MVFVGQLQCAQLGRMTLYTRSFDVEAFVPDQQTLGILRLNRLESAVKKRQAEFIAGRYVAKDALSDLGFANDTAIPIGRNRSPLWPAGVVGSISHNHNTAVCVVGKSDSYGSLGIDVETILEPSVTAEVLPLIATQSETVIFCPSQWNEQSMATLLFSAKESLFKALYPLVQHYLEFKDAILTEIDDVQGTAQFTFSRHVTALCGLTECQTFFRFTTNQVVTLTRL</sequence>
<keyword evidence="13" id="KW-0460">Magnesium</keyword>
<dbReference type="GO" id="GO:0009366">
    <property type="term" value="C:enterobactin synthetase complex"/>
    <property type="evidence" value="ECO:0007669"/>
    <property type="project" value="InterPro"/>
</dbReference>
<feature type="domain" description="4'-phosphopantetheinyl transferase N-terminal" evidence="15">
    <location>
        <begin position="42"/>
        <end position="104"/>
    </location>
</feature>
<comment type="pathway">
    <text evidence="2">Siderophore biosynthesis; enterobactin biosynthesis.</text>
</comment>
<keyword evidence="17" id="KW-1185">Reference proteome</keyword>
<evidence type="ECO:0000256" key="5">
    <source>
        <dbReference type="ARBA" id="ARBA00019087"/>
    </source>
</evidence>
<comment type="caution">
    <text evidence="16">The sequence shown here is derived from an EMBL/GenBank/DDBJ whole genome shotgun (WGS) entry which is preliminary data.</text>
</comment>
<feature type="binding site" evidence="13">
    <location>
        <position position="116"/>
    </location>
    <ligand>
        <name>Mg(2+)</name>
        <dbReference type="ChEBI" id="CHEBI:18420"/>
    </ligand>
</feature>
<feature type="binding site" evidence="13">
    <location>
        <position position="118"/>
    </location>
    <ligand>
        <name>Mg(2+)</name>
        <dbReference type="ChEBI" id="CHEBI:18420"/>
    </ligand>
</feature>
<dbReference type="UniPathway" id="UPA00017"/>
<evidence type="ECO:0000256" key="6">
    <source>
        <dbReference type="ARBA" id="ARBA00022679"/>
    </source>
</evidence>
<dbReference type="GO" id="GO:0009239">
    <property type="term" value="P:enterobactin biosynthetic process"/>
    <property type="evidence" value="ECO:0007669"/>
    <property type="project" value="UniProtKB-UniPathway"/>
</dbReference>
<comment type="catalytic activity">
    <reaction evidence="11">
        <text>apo-[peptidyl-carrier protein] + CoA = holo-[peptidyl-carrier protein] + adenosine 3',5'-bisphosphate + H(+)</text>
        <dbReference type="Rhea" id="RHEA:46228"/>
        <dbReference type="Rhea" id="RHEA-COMP:11479"/>
        <dbReference type="Rhea" id="RHEA-COMP:11480"/>
        <dbReference type="ChEBI" id="CHEBI:15378"/>
        <dbReference type="ChEBI" id="CHEBI:29999"/>
        <dbReference type="ChEBI" id="CHEBI:57287"/>
        <dbReference type="ChEBI" id="CHEBI:58343"/>
        <dbReference type="ChEBI" id="CHEBI:64479"/>
    </reaction>
</comment>
<evidence type="ECO:0000256" key="11">
    <source>
        <dbReference type="ARBA" id="ARBA00049191"/>
    </source>
</evidence>
<dbReference type="InterPro" id="IPR003542">
    <property type="entry name" value="Enbac_synth_compD-like"/>
</dbReference>
<dbReference type="InterPro" id="IPR008278">
    <property type="entry name" value="4-PPantetheinyl_Trfase_dom"/>
</dbReference>
<dbReference type="SUPFAM" id="SSF56214">
    <property type="entry name" value="4'-phosphopantetheinyl transferase"/>
    <property type="match status" value="1"/>
</dbReference>
<dbReference type="PANTHER" id="PTHR38096:SF1">
    <property type="entry name" value="ENTEROBACTIN SYNTHASE COMPONENT D"/>
    <property type="match status" value="1"/>
</dbReference>
<dbReference type="PANTHER" id="PTHR38096">
    <property type="entry name" value="ENTEROBACTIN SYNTHASE COMPONENT D"/>
    <property type="match status" value="1"/>
</dbReference>
<comment type="catalytic activity">
    <reaction evidence="10">
        <text>apo-[aryl-carrier protein] + CoA = holo-[aryl-carrier protein] + adenosine 3',5'-bisphosphate + H(+)</text>
        <dbReference type="Rhea" id="RHEA:48404"/>
        <dbReference type="Rhea" id="RHEA-COMP:15903"/>
        <dbReference type="Rhea" id="RHEA-COMP:17557"/>
        <dbReference type="ChEBI" id="CHEBI:15378"/>
        <dbReference type="ChEBI" id="CHEBI:29999"/>
        <dbReference type="ChEBI" id="CHEBI:57287"/>
        <dbReference type="ChEBI" id="CHEBI:58343"/>
        <dbReference type="ChEBI" id="CHEBI:64479"/>
    </reaction>
</comment>
<dbReference type="Pfam" id="PF17837">
    <property type="entry name" value="4PPT_N"/>
    <property type="match status" value="1"/>
</dbReference>
<dbReference type="RefSeq" id="WP_124938842.1">
    <property type="nucleotide sequence ID" value="NZ_RJVQ01000012.1"/>
</dbReference>
<evidence type="ECO:0000256" key="1">
    <source>
        <dbReference type="ARBA" id="ARBA00003937"/>
    </source>
</evidence>
<evidence type="ECO:0000256" key="7">
    <source>
        <dbReference type="ARBA" id="ARBA00023191"/>
    </source>
</evidence>
<evidence type="ECO:0000256" key="2">
    <source>
        <dbReference type="ARBA" id="ARBA00004993"/>
    </source>
</evidence>
<feature type="domain" description="4'-phosphopantetheinyl transferase" evidence="14">
    <location>
        <begin position="112"/>
        <end position="194"/>
    </location>
</feature>
<evidence type="ECO:0000313" key="17">
    <source>
        <dbReference type="Proteomes" id="UP000281112"/>
    </source>
</evidence>
<dbReference type="Pfam" id="PF01648">
    <property type="entry name" value="ACPS"/>
    <property type="match status" value="1"/>
</dbReference>
<feature type="binding site" evidence="12">
    <location>
        <position position="175"/>
    </location>
    <ligand>
        <name>CoA</name>
        <dbReference type="ChEBI" id="CHEBI:57287"/>
    </ligand>
</feature>
<comment type="function">
    <text evidence="1">Involved in the biosynthesis of the siderophore enterobactin (enterochelin), which is a macrocyclic trimeric lactone of N-(2,3-dihydroxybenzoyl)-serine. The serine trilactone serves as a scaffolding for the three catechol functionalities that provide hexadentate coordination for the tightly ligated iron(2+) atoms. Plays an essential role in the assembly of the enterobactin by catalyzing the transfer of the 4'-phosphopantetheine (Ppant) moiety from coenzyme A to the apo-domains of both EntB (ArCP domain) and EntF (PCP domain) to yield their holo-forms which make them competent for the activation of 2,3-dihydroxybenzoate (DHB) and L-serine, respectively.</text>
</comment>
<dbReference type="Gene3D" id="3.90.470.20">
    <property type="entry name" value="4'-phosphopantetheinyl transferase domain"/>
    <property type="match status" value="1"/>
</dbReference>
<dbReference type="GO" id="GO:0008897">
    <property type="term" value="F:holo-[acyl-carrier-protein] synthase activity"/>
    <property type="evidence" value="ECO:0007669"/>
    <property type="project" value="InterPro"/>
</dbReference>
<name>A0A3N9TBF6_9VIBR</name>
<feature type="binding site" evidence="12">
    <location>
        <position position="116"/>
    </location>
    <ligand>
        <name>CoA</name>
        <dbReference type="ChEBI" id="CHEBI:57287"/>
    </ligand>
</feature>
<feature type="binding site" evidence="12">
    <location>
        <position position="165"/>
    </location>
    <ligand>
        <name>CoA</name>
        <dbReference type="ChEBI" id="CHEBI:57287"/>
    </ligand>
</feature>
<keyword evidence="13" id="KW-0479">Metal-binding</keyword>
<evidence type="ECO:0000256" key="9">
    <source>
        <dbReference type="ARBA" id="ARBA00031996"/>
    </source>
</evidence>
<feature type="binding site" evidence="12">
    <location>
        <position position="57"/>
    </location>
    <ligand>
        <name>CoA</name>
        <dbReference type="ChEBI" id="CHEBI:57287"/>
    </ligand>
</feature>
<dbReference type="GO" id="GO:0000287">
    <property type="term" value="F:magnesium ion binding"/>
    <property type="evidence" value="ECO:0007669"/>
    <property type="project" value="InterPro"/>
</dbReference>
<comment type="subunit">
    <text evidence="4">EntB, EntD, EntE, and EntF form a multienzyme complex called enterobactin synthase.</text>
</comment>
<evidence type="ECO:0000313" key="16">
    <source>
        <dbReference type="EMBL" id="RQW61487.1"/>
    </source>
</evidence>
<proteinExistence type="inferred from homology"/>
<evidence type="ECO:0000259" key="15">
    <source>
        <dbReference type="Pfam" id="PF17837"/>
    </source>
</evidence>
<feature type="binding site" evidence="12">
    <location>
        <position position="161"/>
    </location>
    <ligand>
        <name>CoA</name>
        <dbReference type="ChEBI" id="CHEBI:57287"/>
    </ligand>
</feature>
<evidence type="ECO:0000256" key="4">
    <source>
        <dbReference type="ARBA" id="ARBA00011503"/>
    </source>
</evidence>
<evidence type="ECO:0000256" key="8">
    <source>
        <dbReference type="ARBA" id="ARBA00029894"/>
    </source>
</evidence>
<protein>
    <recommendedName>
        <fullName evidence="5">Enterobactin synthase component D</fullName>
    </recommendedName>
    <alternativeName>
        <fullName evidence="8">4'-phosphopantetheinyl transferase EntD</fullName>
    </alternativeName>
    <alternativeName>
        <fullName evidence="9">Enterochelin synthase D</fullName>
    </alternativeName>
</protein>
<dbReference type="PRINTS" id="PR01399">
    <property type="entry name" value="ENTSNTHTASED"/>
</dbReference>
<reference evidence="16 17" key="1">
    <citation type="submission" date="2018-11" db="EMBL/GenBank/DDBJ databases">
        <title>Vibrio LJC006 sp. nov., isolated from seawater during the bloom of the enteromorpha.</title>
        <authorList>
            <person name="Liang J."/>
        </authorList>
    </citation>
    <scope>NUCLEOTIDE SEQUENCE [LARGE SCALE GENOMIC DNA]</scope>
    <source>
        <strain evidence="16 17">LJC006</strain>
    </source>
</reference>
<dbReference type="GO" id="GO:0005886">
    <property type="term" value="C:plasma membrane"/>
    <property type="evidence" value="ECO:0007669"/>
    <property type="project" value="TreeGrafter"/>
</dbReference>
<keyword evidence="6 16" id="KW-0808">Transferase</keyword>
<dbReference type="AlphaFoldDB" id="A0A3N9TBF6"/>
<accession>A0A3N9TBF6</accession>
<dbReference type="InterPro" id="IPR037143">
    <property type="entry name" value="4-PPantetheinyl_Trfase_dom_sf"/>
</dbReference>
<comment type="cofactor">
    <cofactor evidence="13">
        <name>Mg(2+)</name>
        <dbReference type="ChEBI" id="CHEBI:18420"/>
    </cofactor>
</comment>
<feature type="binding site" evidence="12">
    <location>
        <position position="49"/>
    </location>
    <ligand>
        <name>CoA</name>
        <dbReference type="ChEBI" id="CHEBI:57287"/>
    </ligand>
</feature>
<evidence type="ECO:0000256" key="3">
    <source>
        <dbReference type="ARBA" id="ARBA00008342"/>
    </source>
</evidence>
<evidence type="ECO:0000256" key="13">
    <source>
        <dbReference type="PIRSR" id="PIRSR603542-2"/>
    </source>
</evidence>
<dbReference type="Proteomes" id="UP000281112">
    <property type="component" value="Unassembled WGS sequence"/>
</dbReference>
<evidence type="ECO:0000259" key="14">
    <source>
        <dbReference type="Pfam" id="PF01648"/>
    </source>
</evidence>
<dbReference type="EMBL" id="RJVQ01000012">
    <property type="protein sequence ID" value="RQW61487.1"/>
    <property type="molecule type" value="Genomic_DNA"/>
</dbReference>
<keyword evidence="7" id="KW-0259">Enterobactin biosynthesis</keyword>
<dbReference type="OrthoDB" id="8210607at2"/>
<gene>
    <name evidence="16" type="ORF">EES38_19295</name>
</gene>
<comment type="similarity">
    <text evidence="3">Belongs to the P-Pant transferase superfamily. EntD family.</text>
</comment>